<feature type="region of interest" description="Disordered" evidence="1">
    <location>
        <begin position="151"/>
        <end position="176"/>
    </location>
</feature>
<organism evidence="2 3">
    <name type="scientific">Synaphobranchus kaupii</name>
    <name type="common">Kaup's arrowtooth eel</name>
    <dbReference type="NCBI Taxonomy" id="118154"/>
    <lineage>
        <taxon>Eukaryota</taxon>
        <taxon>Metazoa</taxon>
        <taxon>Chordata</taxon>
        <taxon>Craniata</taxon>
        <taxon>Vertebrata</taxon>
        <taxon>Euteleostomi</taxon>
        <taxon>Actinopterygii</taxon>
        <taxon>Neopterygii</taxon>
        <taxon>Teleostei</taxon>
        <taxon>Anguilliformes</taxon>
        <taxon>Synaphobranchidae</taxon>
        <taxon>Synaphobranchus</taxon>
    </lineage>
</organism>
<dbReference type="EMBL" id="JAINUF010000006">
    <property type="protein sequence ID" value="KAJ8357548.1"/>
    <property type="molecule type" value="Genomic_DNA"/>
</dbReference>
<protein>
    <submittedName>
        <fullName evidence="2">Uncharacterized protein</fullName>
    </submittedName>
</protein>
<keyword evidence="3" id="KW-1185">Reference proteome</keyword>
<dbReference type="Proteomes" id="UP001152622">
    <property type="component" value="Chromosome 6"/>
</dbReference>
<name>A0A9Q1IYF4_SYNKA</name>
<evidence type="ECO:0000256" key="1">
    <source>
        <dbReference type="SAM" id="MobiDB-lite"/>
    </source>
</evidence>
<evidence type="ECO:0000313" key="3">
    <source>
        <dbReference type="Proteomes" id="UP001152622"/>
    </source>
</evidence>
<sequence>MGKGQGMCFDCGEMDLSIFQRWTGLLIPGEHSCDELVLQAVKSMFVLLRWRLTAGNDAGNAARGGGYSPCEWGRDRGKDPRLFANRGEKALRQEFEPRDNLCRAAAKANGFVRPGIDTCSPAAGSRVRENGNGGGGGGVRAEVLGPKRNPLSQNNNEINPGRQAALNTPPPHHSPATCESRTARFLGEWHGLGELPKVRTDGWSEWRASPPGLVGFEPNLKAQRLDDTFLSLRIACVSATTRESAARGGCQSSLGPGSNMA</sequence>
<comment type="caution">
    <text evidence="2">The sequence shown here is derived from an EMBL/GenBank/DDBJ whole genome shotgun (WGS) entry which is preliminary data.</text>
</comment>
<accession>A0A9Q1IYF4</accession>
<proteinExistence type="predicted"/>
<dbReference type="AlphaFoldDB" id="A0A9Q1IYF4"/>
<reference evidence="2" key="1">
    <citation type="journal article" date="2023" name="Science">
        <title>Genome structures resolve the early diversification of teleost fishes.</title>
        <authorList>
            <person name="Parey E."/>
            <person name="Louis A."/>
            <person name="Montfort J."/>
            <person name="Bouchez O."/>
            <person name="Roques C."/>
            <person name="Iampietro C."/>
            <person name="Lluch J."/>
            <person name="Castinel A."/>
            <person name="Donnadieu C."/>
            <person name="Desvignes T."/>
            <person name="Floi Bucao C."/>
            <person name="Jouanno E."/>
            <person name="Wen M."/>
            <person name="Mejri S."/>
            <person name="Dirks R."/>
            <person name="Jansen H."/>
            <person name="Henkel C."/>
            <person name="Chen W.J."/>
            <person name="Zahm M."/>
            <person name="Cabau C."/>
            <person name="Klopp C."/>
            <person name="Thompson A.W."/>
            <person name="Robinson-Rechavi M."/>
            <person name="Braasch I."/>
            <person name="Lecointre G."/>
            <person name="Bobe J."/>
            <person name="Postlethwait J.H."/>
            <person name="Berthelot C."/>
            <person name="Roest Crollius H."/>
            <person name="Guiguen Y."/>
        </authorList>
    </citation>
    <scope>NUCLEOTIDE SEQUENCE</scope>
    <source>
        <strain evidence="2">WJC10195</strain>
    </source>
</reference>
<gene>
    <name evidence="2" type="ORF">SKAU_G00203420</name>
</gene>
<evidence type="ECO:0000313" key="2">
    <source>
        <dbReference type="EMBL" id="KAJ8357548.1"/>
    </source>
</evidence>